<proteinExistence type="predicted"/>
<dbReference type="PANTHER" id="PTHR30336">
    <property type="entry name" value="INNER MEMBRANE PROTEIN, PROBABLE PERMEASE"/>
    <property type="match status" value="1"/>
</dbReference>
<gene>
    <name evidence="3" type="ORF">K1J50_06870</name>
</gene>
<name>A0ABS7F144_9PROT</name>
<dbReference type="Pfam" id="PF02698">
    <property type="entry name" value="DUF218"/>
    <property type="match status" value="1"/>
</dbReference>
<keyword evidence="1" id="KW-0812">Transmembrane</keyword>
<dbReference type="PANTHER" id="PTHR30336:SF20">
    <property type="entry name" value="DUF218 DOMAIN-CONTAINING PROTEIN"/>
    <property type="match status" value="1"/>
</dbReference>
<keyword evidence="1" id="KW-0472">Membrane</keyword>
<evidence type="ECO:0000313" key="3">
    <source>
        <dbReference type="EMBL" id="MBW8269209.1"/>
    </source>
</evidence>
<keyword evidence="4" id="KW-1185">Reference proteome</keyword>
<dbReference type="RefSeq" id="WP_220116970.1">
    <property type="nucleotide sequence ID" value="NZ_JAHZUY010000012.1"/>
</dbReference>
<dbReference type="CDD" id="cd06259">
    <property type="entry name" value="YdcF-like"/>
    <property type="match status" value="1"/>
</dbReference>
<organism evidence="3 4">
    <name type="scientific">Caldovatus aquaticus</name>
    <dbReference type="NCBI Taxonomy" id="2865671"/>
    <lineage>
        <taxon>Bacteria</taxon>
        <taxon>Pseudomonadati</taxon>
        <taxon>Pseudomonadota</taxon>
        <taxon>Alphaproteobacteria</taxon>
        <taxon>Acetobacterales</taxon>
        <taxon>Roseomonadaceae</taxon>
        <taxon>Caldovatus</taxon>
    </lineage>
</organism>
<dbReference type="EMBL" id="JAHZUY010000012">
    <property type="protein sequence ID" value="MBW8269209.1"/>
    <property type="molecule type" value="Genomic_DNA"/>
</dbReference>
<dbReference type="Proteomes" id="UP001519924">
    <property type="component" value="Unassembled WGS sequence"/>
</dbReference>
<feature type="domain" description="DUF218" evidence="2">
    <location>
        <begin position="83"/>
        <end position="215"/>
    </location>
</feature>
<dbReference type="InterPro" id="IPR003848">
    <property type="entry name" value="DUF218"/>
</dbReference>
<sequence length="251" mass="26079">MEGGERSIPAGAARAWPPDGTLAAGGAVEPFLGGDGLATLLLACVVALATAGISLAVAFGHVLRVARAAPVQALPAAGAPRRVLVLGRRLRRDGTPCAVFRARLDRAAALAARDPSLAVVLLGGATRPGLPAEAEAGRRHLLAAGLAPARLATEARSRHTLENLRHFRAVWGAAPAPPDLLITSRHHLARALMMARGLGLAVAPCAAEARFRATPATLARLAREAFLVHWYVVGRGFARLVNHRGMLARIG</sequence>
<protein>
    <submittedName>
        <fullName evidence="3">YdcF family protein</fullName>
    </submittedName>
</protein>
<dbReference type="InterPro" id="IPR051599">
    <property type="entry name" value="Cell_Envelope_Assoc"/>
</dbReference>
<comment type="caution">
    <text evidence="3">The sequence shown here is derived from an EMBL/GenBank/DDBJ whole genome shotgun (WGS) entry which is preliminary data.</text>
</comment>
<reference evidence="3 4" key="1">
    <citation type="submission" date="2021-08" db="EMBL/GenBank/DDBJ databases">
        <title>Caldovatus sediminis gen. nov., sp. nov., a moderately thermophilic bacterium isolated from a hot spring.</title>
        <authorList>
            <person name="Hu C.-J."/>
            <person name="Li W.-J."/>
            <person name="Xian W.-D."/>
        </authorList>
    </citation>
    <scope>NUCLEOTIDE SEQUENCE [LARGE SCALE GENOMIC DNA]</scope>
    <source>
        <strain evidence="3 4">SYSU G05006</strain>
    </source>
</reference>
<evidence type="ECO:0000259" key="2">
    <source>
        <dbReference type="Pfam" id="PF02698"/>
    </source>
</evidence>
<accession>A0ABS7F144</accession>
<feature type="transmembrane region" description="Helical" evidence="1">
    <location>
        <begin position="37"/>
        <end position="59"/>
    </location>
</feature>
<evidence type="ECO:0000313" key="4">
    <source>
        <dbReference type="Proteomes" id="UP001519924"/>
    </source>
</evidence>
<keyword evidence="1" id="KW-1133">Transmembrane helix</keyword>
<evidence type="ECO:0000256" key="1">
    <source>
        <dbReference type="SAM" id="Phobius"/>
    </source>
</evidence>